<accession>A0A9P8RRI8</accession>
<feature type="region of interest" description="Disordered" evidence="2">
    <location>
        <begin position="38"/>
        <end position="92"/>
    </location>
</feature>
<feature type="compositionally biased region" description="Low complexity" evidence="2">
    <location>
        <begin position="447"/>
        <end position="460"/>
    </location>
</feature>
<feature type="region of interest" description="Disordered" evidence="2">
    <location>
        <begin position="241"/>
        <end position="264"/>
    </location>
</feature>
<evidence type="ECO:0000313" key="3">
    <source>
        <dbReference type="EMBL" id="KAH0562701.1"/>
    </source>
</evidence>
<feature type="region of interest" description="Disordered" evidence="2">
    <location>
        <begin position="635"/>
        <end position="685"/>
    </location>
</feature>
<reference evidence="3" key="1">
    <citation type="submission" date="2021-03" db="EMBL/GenBank/DDBJ databases">
        <title>Comparative genomics and phylogenomic investigation of the class Geoglossomycetes provide insights into ecological specialization and systematics.</title>
        <authorList>
            <person name="Melie T."/>
            <person name="Pirro S."/>
            <person name="Miller A.N."/>
            <person name="Quandt A."/>
        </authorList>
    </citation>
    <scope>NUCLEOTIDE SEQUENCE</scope>
    <source>
        <strain evidence="3">CAQ_001_2017</strain>
    </source>
</reference>
<dbReference type="EMBL" id="JAGHQM010000305">
    <property type="protein sequence ID" value="KAH0562701.1"/>
    <property type="molecule type" value="Genomic_DNA"/>
</dbReference>
<protein>
    <submittedName>
        <fullName evidence="3">Uncharacterized protein</fullName>
    </submittedName>
</protein>
<sequence length="685" mass="74534">MALPLSPLASSALNLKSPPALQRGSIWHTSTEQDAVSYKYTGGGIGDQTLNEDNLDDPPSSPFVPEPRKSRSPTKHQSPTKPQAKKHPQQTICEDGVLRRESEGIMGDDSIVHCCADDESTSVSILGQSGYAGMDDTAFSTFSAVPNADMTLFARLVEHDDTGESPAKQLRAESVARYYDQHGNTPDRRGVPSTPKMERHEHDINRSPTPSPTPRGQYGSAGDGNTTNLLDFTETFNAVSRYSSQGSPNRRSRNSPKKLQSQSDLAAYFTRSRGPSPGKNIFLPSTPSEPRHLASLLDFDIPPAPTPRSVPSITPRELESLKSSYLSQISSLKASLSGKEAEVGSLKEAVGDAERRVGEALETIREERGLREQLQAEQRDWEKRGKEMEVVLRSIKDEIIRGEREKEEIAQRLEESERKREEAETKAAEAESRVAGMRVGSTSTLPGSETGGSEASGSTTKEVEAAVEKVARELHSLYKSKHETKVAALKKSYEMKWDKKVKELEKKLDEAGKEIDELRIGRDATMSGVVVAQVTTTEERDNRAEEAQKAEEQKAKLAGLAKELESVKRDNRHLLQELERERVEKGELVAAVDEMLLLSSTVTSEDSASSGLESLRGSISKASGASMMRSIGFNPSSSFGASGESRIGKVGSGSTGLSRSRSGSAMGSRSGVMSGIERMGRGRID</sequence>
<comment type="caution">
    <text evidence="3">The sequence shown here is derived from an EMBL/GenBank/DDBJ whole genome shotgun (WGS) entry which is preliminary data.</text>
</comment>
<proteinExistence type="predicted"/>
<feature type="coiled-coil region" evidence="1">
    <location>
        <begin position="494"/>
        <end position="584"/>
    </location>
</feature>
<gene>
    <name evidence="3" type="ORF">GP486_002632</name>
</gene>
<keyword evidence="4" id="KW-1185">Reference proteome</keyword>
<name>A0A9P8RRI8_9PEZI</name>
<feature type="region of interest" description="Disordered" evidence="2">
    <location>
        <begin position="403"/>
        <end position="464"/>
    </location>
</feature>
<feature type="compositionally biased region" description="Low complexity" evidence="2">
    <location>
        <begin position="655"/>
        <end position="675"/>
    </location>
</feature>
<evidence type="ECO:0000313" key="4">
    <source>
        <dbReference type="Proteomes" id="UP000750711"/>
    </source>
</evidence>
<feature type="compositionally biased region" description="Basic and acidic residues" evidence="2">
    <location>
        <begin position="403"/>
        <end position="432"/>
    </location>
</feature>
<keyword evidence="1" id="KW-0175">Coiled coil</keyword>
<evidence type="ECO:0000256" key="1">
    <source>
        <dbReference type="SAM" id="Coils"/>
    </source>
</evidence>
<dbReference type="AlphaFoldDB" id="A0A9P8RRI8"/>
<feature type="compositionally biased region" description="Basic and acidic residues" evidence="2">
    <location>
        <begin position="185"/>
        <end position="205"/>
    </location>
</feature>
<dbReference type="Proteomes" id="UP000750711">
    <property type="component" value="Unassembled WGS sequence"/>
</dbReference>
<feature type="region of interest" description="Disordered" evidence="2">
    <location>
        <begin position="177"/>
        <end position="229"/>
    </location>
</feature>
<dbReference type="InterPro" id="IPR024312">
    <property type="entry name" value="TACC_fungi"/>
</dbReference>
<dbReference type="Pfam" id="PF12709">
    <property type="entry name" value="Fungal_TACC"/>
    <property type="match status" value="1"/>
</dbReference>
<evidence type="ECO:0000256" key="2">
    <source>
        <dbReference type="SAM" id="MobiDB-lite"/>
    </source>
</evidence>
<organism evidence="3 4">
    <name type="scientific">Trichoglossum hirsutum</name>
    <dbReference type="NCBI Taxonomy" id="265104"/>
    <lineage>
        <taxon>Eukaryota</taxon>
        <taxon>Fungi</taxon>
        <taxon>Dikarya</taxon>
        <taxon>Ascomycota</taxon>
        <taxon>Pezizomycotina</taxon>
        <taxon>Geoglossomycetes</taxon>
        <taxon>Geoglossales</taxon>
        <taxon>Geoglossaceae</taxon>
        <taxon>Trichoglossum</taxon>
    </lineage>
</organism>